<proteinExistence type="predicted"/>
<dbReference type="InterPro" id="IPR027417">
    <property type="entry name" value="P-loop_NTPase"/>
</dbReference>
<keyword evidence="1" id="KW-0067">ATP-binding</keyword>
<evidence type="ECO:0000313" key="2">
    <source>
        <dbReference type="Proteomes" id="UP000475532"/>
    </source>
</evidence>
<dbReference type="AlphaFoldDB" id="A0A6L9QLS8"/>
<comment type="caution">
    <text evidence="1">The sequence shown here is derived from an EMBL/GenBank/DDBJ whole genome shotgun (WGS) entry which is preliminary data.</text>
</comment>
<accession>A0A6L9QLS8</accession>
<dbReference type="Proteomes" id="UP000475532">
    <property type="component" value="Unassembled WGS sequence"/>
</dbReference>
<organism evidence="1 2">
    <name type="scientific">Actinomadura bangladeshensis</name>
    <dbReference type="NCBI Taxonomy" id="453573"/>
    <lineage>
        <taxon>Bacteria</taxon>
        <taxon>Bacillati</taxon>
        <taxon>Actinomycetota</taxon>
        <taxon>Actinomycetes</taxon>
        <taxon>Streptosporangiales</taxon>
        <taxon>Thermomonosporaceae</taxon>
        <taxon>Actinomadura</taxon>
    </lineage>
</organism>
<name>A0A6L9QLS8_9ACTN</name>
<dbReference type="EMBL" id="JAAGLI010000542">
    <property type="protein sequence ID" value="NEA24994.1"/>
    <property type="molecule type" value="Genomic_DNA"/>
</dbReference>
<keyword evidence="1" id="KW-0547">Nucleotide-binding</keyword>
<dbReference type="SUPFAM" id="SSF52540">
    <property type="entry name" value="P-loop containing nucleoside triphosphate hydrolases"/>
    <property type="match status" value="1"/>
</dbReference>
<gene>
    <name evidence="1" type="ORF">G3I70_21255</name>
</gene>
<evidence type="ECO:0000313" key="1">
    <source>
        <dbReference type="EMBL" id="NEA24994.1"/>
    </source>
</evidence>
<feature type="non-terminal residue" evidence="1">
    <location>
        <position position="40"/>
    </location>
</feature>
<protein>
    <submittedName>
        <fullName evidence="1">ABC transporter ATP-binding protein</fullName>
    </submittedName>
</protein>
<reference evidence="1 2" key="1">
    <citation type="submission" date="2020-01" db="EMBL/GenBank/DDBJ databases">
        <title>Insect and environment-associated Actinomycetes.</title>
        <authorList>
            <person name="Currrie C."/>
            <person name="Chevrette M."/>
            <person name="Carlson C."/>
            <person name="Stubbendieck R."/>
            <person name="Wendt-Pienkowski E."/>
        </authorList>
    </citation>
    <scope>NUCLEOTIDE SEQUENCE [LARGE SCALE GENOMIC DNA]</scope>
    <source>
        <strain evidence="1 2">SID10258</strain>
    </source>
</reference>
<sequence>MSDGLDAHLVVRRAGFDLDLPLAAAPGEVVALLGPNGAGK</sequence>
<dbReference type="GO" id="GO:0005524">
    <property type="term" value="F:ATP binding"/>
    <property type="evidence" value="ECO:0007669"/>
    <property type="project" value="UniProtKB-KW"/>
</dbReference>